<dbReference type="SUPFAM" id="SSF55729">
    <property type="entry name" value="Acyl-CoA N-acyltransferases (Nat)"/>
    <property type="match status" value="1"/>
</dbReference>
<reference evidence="4 6" key="2">
    <citation type="submission" date="2018-08" db="EMBL/GenBank/DDBJ databases">
        <authorList>
            <person name="Lorentzen P. G. S. M."/>
        </authorList>
    </citation>
    <scope>NUCLEOTIDE SEQUENCE [LARGE SCALE GENOMIC DNA]</scope>
    <source>
        <strain evidence="4 6">CRBO_1381</strain>
    </source>
</reference>
<dbReference type="CDD" id="cd04301">
    <property type="entry name" value="NAT_SF"/>
    <property type="match status" value="1"/>
</dbReference>
<dbReference type="GO" id="GO:0016747">
    <property type="term" value="F:acyltransferase activity, transferring groups other than amino-acyl groups"/>
    <property type="evidence" value="ECO:0007669"/>
    <property type="project" value="InterPro"/>
</dbReference>
<protein>
    <submittedName>
        <fullName evidence="3 4">Acetyltransferase</fullName>
    </submittedName>
</protein>
<evidence type="ECO:0000259" key="1">
    <source>
        <dbReference type="PROSITE" id="PS51186"/>
    </source>
</evidence>
<gene>
    <name evidence="3" type="ORF">ATX59_01575</name>
    <name evidence="4" type="ORF">OENI_0303</name>
</gene>
<evidence type="ECO:0000313" key="5">
    <source>
        <dbReference type="Proteomes" id="UP000181728"/>
    </source>
</evidence>
<organism evidence="3 5">
    <name type="scientific">Oenococcus oeni</name>
    <name type="common">Leuconostoc oenos</name>
    <dbReference type="NCBI Taxonomy" id="1247"/>
    <lineage>
        <taxon>Bacteria</taxon>
        <taxon>Bacillati</taxon>
        <taxon>Bacillota</taxon>
        <taxon>Bacilli</taxon>
        <taxon>Lactobacillales</taxon>
        <taxon>Lactobacillaceae</taxon>
        <taxon>Oenococcus</taxon>
    </lineage>
</organism>
<evidence type="ECO:0000259" key="2">
    <source>
        <dbReference type="PROSITE" id="PS51729"/>
    </source>
</evidence>
<dbReference type="Proteomes" id="UP000294726">
    <property type="component" value="Chromosome"/>
</dbReference>
<proteinExistence type="predicted"/>
<evidence type="ECO:0000313" key="4">
    <source>
        <dbReference type="EMBL" id="VDB97299.1"/>
    </source>
</evidence>
<feature type="domain" description="N-acetyltransferase" evidence="1">
    <location>
        <begin position="1"/>
        <end position="97"/>
    </location>
</feature>
<dbReference type="EMBL" id="LR031358">
    <property type="protein sequence ID" value="VDB97299.1"/>
    <property type="molecule type" value="Genomic_DNA"/>
</dbReference>
<evidence type="ECO:0000313" key="3">
    <source>
        <dbReference type="EMBL" id="OIM21920.1"/>
    </source>
</evidence>
<dbReference type="InterPro" id="IPR016181">
    <property type="entry name" value="Acyl_CoA_acyltransferase"/>
</dbReference>
<dbReference type="AlphaFoldDB" id="A0A483BCW4"/>
<dbReference type="OMA" id="QHEPGRY"/>
<dbReference type="Pfam" id="PF14542">
    <property type="entry name" value="Acetyltransf_CG"/>
    <property type="match status" value="1"/>
</dbReference>
<dbReference type="Gene3D" id="3.40.630.30">
    <property type="match status" value="1"/>
</dbReference>
<dbReference type="InterPro" id="IPR031165">
    <property type="entry name" value="GNAT_YJDJ"/>
</dbReference>
<dbReference type="RefSeq" id="WP_002822408.1">
    <property type="nucleotide sequence ID" value="NZ_CP014324.1"/>
</dbReference>
<reference evidence="3 5" key="1">
    <citation type="journal article" date="2016" name="BMC Genomics">
        <title>Consensus pan-genome assembly of the specialised wine bacterium Oenococcus oeni.</title>
        <authorList>
            <person name="Sternes P.R."/>
            <person name="Borneman A.R."/>
        </authorList>
    </citation>
    <scope>NUCLEOTIDE SEQUENCE [LARGE SCALE GENOMIC DNA]</scope>
    <source>
        <strain evidence="3 5">AWRIB661</strain>
    </source>
</reference>
<feature type="domain" description="N-acetyltransferase" evidence="2">
    <location>
        <begin position="5"/>
        <end position="97"/>
    </location>
</feature>
<accession>A0A483BCW4</accession>
<dbReference type="InterPro" id="IPR000182">
    <property type="entry name" value="GNAT_dom"/>
</dbReference>
<name>A0A483BCW4_OENOE</name>
<dbReference type="Proteomes" id="UP000181728">
    <property type="component" value="Unassembled WGS sequence"/>
</dbReference>
<evidence type="ECO:0000313" key="6">
    <source>
        <dbReference type="Proteomes" id="UP000294726"/>
    </source>
</evidence>
<sequence length="97" mass="11200">MNEYQIKFKEDCYYAENNAGKVIGELLYSKIKQGKVISINQVRVDPLFRNRGIAGKLLKKAVDDAVKNGQLIKAVCSFSKKAFLQNKNYQKYEYKEN</sequence>
<dbReference type="PROSITE" id="PS51729">
    <property type="entry name" value="GNAT_YJDJ"/>
    <property type="match status" value="1"/>
</dbReference>
<dbReference type="EMBL" id="MLOK01000019">
    <property type="protein sequence ID" value="OIM21920.1"/>
    <property type="molecule type" value="Genomic_DNA"/>
</dbReference>
<dbReference type="PROSITE" id="PS51186">
    <property type="entry name" value="GNAT"/>
    <property type="match status" value="1"/>
</dbReference>
<keyword evidence="3" id="KW-0808">Transferase</keyword>